<evidence type="ECO:0000259" key="8">
    <source>
        <dbReference type="PROSITE" id="PS51192"/>
    </source>
</evidence>
<keyword evidence="3 6" id="KW-0347">Helicase</keyword>
<evidence type="ECO:0000256" key="2">
    <source>
        <dbReference type="ARBA" id="ARBA00022801"/>
    </source>
</evidence>
<dbReference type="PROSITE" id="PS00039">
    <property type="entry name" value="DEAD_ATP_HELICASE"/>
    <property type="match status" value="1"/>
</dbReference>
<feature type="compositionally biased region" description="Polar residues" evidence="7">
    <location>
        <begin position="936"/>
        <end position="953"/>
    </location>
</feature>
<dbReference type="SMART" id="SM01178">
    <property type="entry name" value="DUF4217"/>
    <property type="match status" value="1"/>
</dbReference>
<comment type="domain">
    <text evidence="6">The Q motif is unique to and characteristic of the DEAD box family of RNA helicases and controls ATP binding and hydrolysis.</text>
</comment>
<comment type="similarity">
    <text evidence="6">Belongs to the DEAD box helicase family.</text>
</comment>
<feature type="domain" description="Helicase ATP-binding" evidence="8">
    <location>
        <begin position="169"/>
        <end position="353"/>
    </location>
</feature>
<dbReference type="GeneID" id="36341366"/>
<dbReference type="Pfam" id="PF00271">
    <property type="entry name" value="Helicase_C"/>
    <property type="match status" value="1"/>
</dbReference>
<feature type="domain" description="Helicase C-terminal" evidence="9">
    <location>
        <begin position="403"/>
        <end position="568"/>
    </location>
</feature>
<evidence type="ECO:0000313" key="11">
    <source>
        <dbReference type="Proteomes" id="UP000019149"/>
    </source>
</evidence>
<dbReference type="CTD" id="36341366"/>
<keyword evidence="11" id="KW-1185">Reference proteome</keyword>
<evidence type="ECO:0000256" key="3">
    <source>
        <dbReference type="ARBA" id="ARBA00022806"/>
    </source>
</evidence>
<evidence type="ECO:0000256" key="4">
    <source>
        <dbReference type="ARBA" id="ARBA00022840"/>
    </source>
</evidence>
<evidence type="ECO:0000259" key="9">
    <source>
        <dbReference type="PROSITE" id="PS51194"/>
    </source>
</evidence>
<dbReference type="OrthoDB" id="422663at2759"/>
<dbReference type="SMART" id="SM00487">
    <property type="entry name" value="DEXDc"/>
    <property type="match status" value="1"/>
</dbReference>
<keyword evidence="2 6" id="KW-0378">Hydrolase</keyword>
<dbReference type="InterPro" id="IPR027417">
    <property type="entry name" value="P-loop_NTPase"/>
</dbReference>
<feature type="region of interest" description="Disordered" evidence="7">
    <location>
        <begin position="915"/>
        <end position="953"/>
    </location>
</feature>
<dbReference type="InterPro" id="IPR014001">
    <property type="entry name" value="Helicase_ATP-bd"/>
</dbReference>
<dbReference type="InterPro" id="IPR000629">
    <property type="entry name" value="RNA-helicase_DEAD-box_CS"/>
</dbReference>
<dbReference type="EMBL" id="APAU02000043">
    <property type="protein sequence ID" value="EUB59501.1"/>
    <property type="molecule type" value="Genomic_DNA"/>
</dbReference>
<dbReference type="InterPro" id="IPR001650">
    <property type="entry name" value="Helicase_C-like"/>
</dbReference>
<dbReference type="PROSITE" id="PS51194">
    <property type="entry name" value="HELICASE_CTER"/>
    <property type="match status" value="1"/>
</dbReference>
<evidence type="ECO:0000256" key="6">
    <source>
        <dbReference type="RuleBase" id="RU365068"/>
    </source>
</evidence>
<dbReference type="Proteomes" id="UP000019149">
    <property type="component" value="Unassembled WGS sequence"/>
</dbReference>
<dbReference type="Pfam" id="PF00270">
    <property type="entry name" value="DEAD"/>
    <property type="match status" value="1"/>
</dbReference>
<dbReference type="SUPFAM" id="SSF52540">
    <property type="entry name" value="P-loop containing nucleoside triphosphate hydrolases"/>
    <property type="match status" value="2"/>
</dbReference>
<dbReference type="PANTHER" id="PTHR24031">
    <property type="entry name" value="RNA HELICASE"/>
    <property type="match status" value="1"/>
</dbReference>
<proteinExistence type="inferred from homology"/>
<dbReference type="STRING" id="6210.W6UF51"/>
<sequence>MDGDCVLNIKSHESGGAKVSSAPIPKKNISSNVPIIPKEPLSNGRGISEGKIGRAIRVKKSELVKQLAEENSPPKKNVNVNVRTRGLKFPDESIAKNPLQVGLSAKQHSEQQDLLNVMSEGVTPNIESVFSKTSWGNFGSRSNIHPRLISIIQKNFHFERPTSIQVSAIKHLLDGCDALIKAQTGSGKTVAYALPLIHNLMETEPPISRNDGPKALIILPTRELATQTGLVMTHLCRACVRIVPGCLIGGAKRKGEKASLRKGLNIIVSTPRRLLDHIRKTAVLSLKGLRWLVIDEADRLVELGFERDVRRIIERVTREVSRESPVQTVLLSATLTPGVETLAGLVLKNPVKCEVADDAGSISNETTKEGRSVAPFSMPSRLKHFLLVVPCKQRLVALAAFLLLKAKYSKRSGKLIVFLATQDCVDFHHRLFSETLCKDSDNADGAEFQASDLHLYRLHGNMDHKERQTVFQKFSSCPNGILLTTDVASRGLDLAGVAWVVQYHVSGSPVDYVHRVGRTARAGGRGKALLLLQPEEESYTRMLSTTVGLQLQRLNLTDVLQTALYHLRHTKGRRGVRTVEEAAASMGKYFLQMVDENAELLALAEQAYLSFLRAYASFSGPMREHFVFKRLHLGHVACAFCLRDAPSDIASRVTGKRPLAKSNSHPGIANSAVAGSPIAKRSRRLEFLEENGEVGSRSTQKKEKTTKKKPRPAELATRNMLAEYYFVAFTLSVVQSECSSHHTESMISRPSDADNSTACNVYCVTRSKVVKDVGETGDSQCDQFTFKVPTSRGRRKLRSRRNLVDSADATNNATFEISVAPLIDTRNEKESVSEVASRGANRRAIKKLRSRRNLVDSLSATAANITFELSVAQLSEWKNEALAAASTEEASSMGALKCTAESPPLDSGAVARALEGTEAEDEAEGLGAALSHEESPNLTKNQDSSKGGRRNSLSQSMAENFVHVENDDATMEISVAPLPAGLNEGQIEGVLEFEVFFTCE</sequence>
<keyword evidence="1 6" id="KW-0547">Nucleotide-binding</keyword>
<keyword evidence="5 6" id="KW-0694">RNA-binding</keyword>
<feature type="region of interest" description="Disordered" evidence="7">
    <location>
        <begin position="656"/>
        <end position="676"/>
    </location>
</feature>
<dbReference type="InterPro" id="IPR025313">
    <property type="entry name" value="SPB4-like_CTE"/>
</dbReference>
<name>W6UF51_ECHGR</name>
<dbReference type="RefSeq" id="XP_024350697.1">
    <property type="nucleotide sequence ID" value="XM_024494900.1"/>
</dbReference>
<protein>
    <recommendedName>
        <fullName evidence="6">ATP-dependent RNA helicase</fullName>
        <ecNumber evidence="6">3.6.4.13</ecNumber>
    </recommendedName>
</protein>
<dbReference type="SMART" id="SM00490">
    <property type="entry name" value="HELICc"/>
    <property type="match status" value="1"/>
</dbReference>
<dbReference type="EC" id="3.6.4.13" evidence="6"/>
<evidence type="ECO:0000256" key="1">
    <source>
        <dbReference type="ARBA" id="ARBA00022741"/>
    </source>
</evidence>
<dbReference type="Pfam" id="PF13959">
    <property type="entry name" value="CTE_SPB4"/>
    <property type="match status" value="1"/>
</dbReference>
<reference evidence="10 11" key="1">
    <citation type="journal article" date="2013" name="Nat. Genet.">
        <title>The genome of the hydatid tapeworm Echinococcus granulosus.</title>
        <authorList>
            <person name="Zheng H."/>
            <person name="Zhang W."/>
            <person name="Zhang L."/>
            <person name="Zhang Z."/>
            <person name="Li J."/>
            <person name="Lu G."/>
            <person name="Zhu Y."/>
            <person name="Wang Y."/>
            <person name="Huang Y."/>
            <person name="Liu J."/>
            <person name="Kang H."/>
            <person name="Chen J."/>
            <person name="Wang L."/>
            <person name="Chen A."/>
            <person name="Yu S."/>
            <person name="Gao Z."/>
            <person name="Jin L."/>
            <person name="Gu W."/>
            <person name="Wang Z."/>
            <person name="Zhao L."/>
            <person name="Shi B."/>
            <person name="Wen H."/>
            <person name="Lin R."/>
            <person name="Jones M.K."/>
            <person name="Brejova B."/>
            <person name="Vinar T."/>
            <person name="Zhao G."/>
            <person name="McManus D.P."/>
            <person name="Chen Z."/>
            <person name="Zhou Y."/>
            <person name="Wang S."/>
        </authorList>
    </citation>
    <scope>NUCLEOTIDE SEQUENCE [LARGE SCALE GENOMIC DNA]</scope>
</reference>
<dbReference type="OMA" id="QDCVDFH"/>
<organism evidence="10 11">
    <name type="scientific">Echinococcus granulosus</name>
    <name type="common">Hydatid tapeworm</name>
    <dbReference type="NCBI Taxonomy" id="6210"/>
    <lineage>
        <taxon>Eukaryota</taxon>
        <taxon>Metazoa</taxon>
        <taxon>Spiralia</taxon>
        <taxon>Lophotrochozoa</taxon>
        <taxon>Platyhelminthes</taxon>
        <taxon>Cestoda</taxon>
        <taxon>Eucestoda</taxon>
        <taxon>Cyclophyllidea</taxon>
        <taxon>Taeniidae</taxon>
        <taxon>Echinococcus</taxon>
        <taxon>Echinococcus granulosus group</taxon>
    </lineage>
</organism>
<feature type="region of interest" description="Disordered" evidence="7">
    <location>
        <begin position="689"/>
        <end position="714"/>
    </location>
</feature>
<accession>W6UF51</accession>
<evidence type="ECO:0000256" key="7">
    <source>
        <dbReference type="SAM" id="MobiDB-lite"/>
    </source>
</evidence>
<dbReference type="GO" id="GO:0003724">
    <property type="term" value="F:RNA helicase activity"/>
    <property type="evidence" value="ECO:0007669"/>
    <property type="project" value="UniProtKB-EC"/>
</dbReference>
<dbReference type="GO" id="GO:0003723">
    <property type="term" value="F:RNA binding"/>
    <property type="evidence" value="ECO:0007669"/>
    <property type="project" value="UniProtKB-UniRule"/>
</dbReference>
<dbReference type="KEGG" id="egl:EGR_05651"/>
<comment type="catalytic activity">
    <reaction evidence="6">
        <text>ATP + H2O = ADP + phosphate + H(+)</text>
        <dbReference type="Rhea" id="RHEA:13065"/>
        <dbReference type="ChEBI" id="CHEBI:15377"/>
        <dbReference type="ChEBI" id="CHEBI:15378"/>
        <dbReference type="ChEBI" id="CHEBI:30616"/>
        <dbReference type="ChEBI" id="CHEBI:43474"/>
        <dbReference type="ChEBI" id="CHEBI:456216"/>
        <dbReference type="EC" id="3.6.4.13"/>
    </reaction>
</comment>
<dbReference type="PROSITE" id="PS51192">
    <property type="entry name" value="HELICASE_ATP_BIND_1"/>
    <property type="match status" value="1"/>
</dbReference>
<dbReference type="GO" id="GO:0016887">
    <property type="term" value="F:ATP hydrolysis activity"/>
    <property type="evidence" value="ECO:0007669"/>
    <property type="project" value="RHEA"/>
</dbReference>
<keyword evidence="4 6" id="KW-0067">ATP-binding</keyword>
<evidence type="ECO:0000256" key="5">
    <source>
        <dbReference type="ARBA" id="ARBA00022884"/>
    </source>
</evidence>
<gene>
    <name evidence="10" type="ORF">EGR_05651</name>
</gene>
<dbReference type="AlphaFoldDB" id="W6UF51"/>
<dbReference type="Gene3D" id="3.40.50.300">
    <property type="entry name" value="P-loop containing nucleotide triphosphate hydrolases"/>
    <property type="match status" value="2"/>
</dbReference>
<dbReference type="GO" id="GO:0005524">
    <property type="term" value="F:ATP binding"/>
    <property type="evidence" value="ECO:0007669"/>
    <property type="project" value="UniProtKB-UniRule"/>
</dbReference>
<comment type="caution">
    <text evidence="10">The sequence shown here is derived from an EMBL/GenBank/DDBJ whole genome shotgun (WGS) entry which is preliminary data.</text>
</comment>
<comment type="function">
    <text evidence="6">RNA helicase.</text>
</comment>
<evidence type="ECO:0000313" key="10">
    <source>
        <dbReference type="EMBL" id="EUB59501.1"/>
    </source>
</evidence>
<dbReference type="CDD" id="cd18787">
    <property type="entry name" value="SF2_C_DEAD"/>
    <property type="match status" value="1"/>
</dbReference>
<dbReference type="InterPro" id="IPR011545">
    <property type="entry name" value="DEAD/DEAH_box_helicase_dom"/>
</dbReference>